<gene>
    <name evidence="2" type="ORF">PA7_20280</name>
</gene>
<sequence length="117" mass="13438">MDDRIGHSIHWGPVTTHHVRDRQVFRPHLSVRAWVIITAVLLVLTVLLGLLVGSDGSVPALFGLVIAALCLLRSPYRWRQWNEAVARNKARAKRAAEDEHDRELYRAWLRKQAKTDQ</sequence>
<name>A0A511D073_9PSEU</name>
<evidence type="ECO:0000256" key="1">
    <source>
        <dbReference type="SAM" id="Phobius"/>
    </source>
</evidence>
<keyword evidence="1" id="KW-0472">Membrane</keyword>
<protein>
    <submittedName>
        <fullName evidence="2">Uncharacterized protein</fullName>
    </submittedName>
</protein>
<organism evidence="2 3">
    <name type="scientific">Pseudonocardia asaccharolytica DSM 44247 = NBRC 16224</name>
    <dbReference type="NCBI Taxonomy" id="1123024"/>
    <lineage>
        <taxon>Bacteria</taxon>
        <taxon>Bacillati</taxon>
        <taxon>Actinomycetota</taxon>
        <taxon>Actinomycetes</taxon>
        <taxon>Pseudonocardiales</taxon>
        <taxon>Pseudonocardiaceae</taxon>
        <taxon>Pseudonocardia</taxon>
    </lineage>
</organism>
<evidence type="ECO:0000313" key="2">
    <source>
        <dbReference type="EMBL" id="GEL18191.1"/>
    </source>
</evidence>
<dbReference type="AlphaFoldDB" id="A0A511D073"/>
<keyword evidence="3" id="KW-1185">Reference proteome</keyword>
<reference evidence="2 3" key="1">
    <citation type="submission" date="2019-07" db="EMBL/GenBank/DDBJ databases">
        <title>Whole genome shotgun sequence of Pseudonocardia asaccharolytica NBRC 16224.</title>
        <authorList>
            <person name="Hosoyama A."/>
            <person name="Uohara A."/>
            <person name="Ohji S."/>
            <person name="Ichikawa N."/>
        </authorList>
    </citation>
    <scope>NUCLEOTIDE SEQUENCE [LARGE SCALE GENOMIC DNA]</scope>
    <source>
        <strain evidence="2 3">NBRC 16224</strain>
    </source>
</reference>
<dbReference type="Proteomes" id="UP000321328">
    <property type="component" value="Unassembled WGS sequence"/>
</dbReference>
<keyword evidence="1" id="KW-0812">Transmembrane</keyword>
<accession>A0A511D073</accession>
<comment type="caution">
    <text evidence="2">The sequence shown here is derived from an EMBL/GenBank/DDBJ whole genome shotgun (WGS) entry which is preliminary data.</text>
</comment>
<proteinExistence type="predicted"/>
<feature type="transmembrane region" description="Helical" evidence="1">
    <location>
        <begin position="56"/>
        <end position="72"/>
    </location>
</feature>
<keyword evidence="1" id="KW-1133">Transmembrane helix</keyword>
<feature type="transmembrane region" description="Helical" evidence="1">
    <location>
        <begin position="29"/>
        <end position="50"/>
    </location>
</feature>
<dbReference type="EMBL" id="BJVI01000017">
    <property type="protein sequence ID" value="GEL18191.1"/>
    <property type="molecule type" value="Genomic_DNA"/>
</dbReference>
<evidence type="ECO:0000313" key="3">
    <source>
        <dbReference type="Proteomes" id="UP000321328"/>
    </source>
</evidence>